<dbReference type="Gene3D" id="2.40.170.20">
    <property type="entry name" value="TonB-dependent receptor, beta-barrel domain"/>
    <property type="match status" value="1"/>
</dbReference>
<dbReference type="InterPro" id="IPR008969">
    <property type="entry name" value="CarboxyPept-like_regulatory"/>
</dbReference>
<dbReference type="Pfam" id="PF07660">
    <property type="entry name" value="STN"/>
    <property type="match status" value="1"/>
</dbReference>
<dbReference type="InterPro" id="IPR039426">
    <property type="entry name" value="TonB-dep_rcpt-like"/>
</dbReference>
<keyword evidence="11" id="KW-1185">Reference proteome</keyword>
<dbReference type="NCBIfam" id="TIGR04057">
    <property type="entry name" value="SusC_RagA_signa"/>
    <property type="match status" value="1"/>
</dbReference>
<dbReference type="InterPro" id="IPR036942">
    <property type="entry name" value="Beta-barrel_TonB_sf"/>
</dbReference>
<keyword evidence="3 7" id="KW-1134">Transmembrane beta strand</keyword>
<evidence type="ECO:0000256" key="4">
    <source>
        <dbReference type="ARBA" id="ARBA00022692"/>
    </source>
</evidence>
<evidence type="ECO:0000256" key="2">
    <source>
        <dbReference type="ARBA" id="ARBA00022448"/>
    </source>
</evidence>
<proteinExistence type="inferred from homology"/>
<keyword evidence="6 7" id="KW-0998">Cell outer membrane</keyword>
<dbReference type="Proteomes" id="UP001549749">
    <property type="component" value="Unassembled WGS sequence"/>
</dbReference>
<dbReference type="InterPro" id="IPR037066">
    <property type="entry name" value="Plug_dom_sf"/>
</dbReference>
<keyword evidence="4 7" id="KW-0812">Transmembrane</keyword>
<evidence type="ECO:0000259" key="9">
    <source>
        <dbReference type="Pfam" id="PF07715"/>
    </source>
</evidence>
<dbReference type="Gene3D" id="2.60.40.1120">
    <property type="entry name" value="Carboxypeptidase-like, regulatory domain"/>
    <property type="match status" value="1"/>
</dbReference>
<dbReference type="InterPro" id="IPR023997">
    <property type="entry name" value="TonB-dep_OMP_SusC/RagA_CS"/>
</dbReference>
<evidence type="ECO:0000259" key="8">
    <source>
        <dbReference type="Pfam" id="PF07660"/>
    </source>
</evidence>
<feature type="domain" description="Secretin/TonB short N-terminal" evidence="8">
    <location>
        <begin position="72"/>
        <end position="123"/>
    </location>
</feature>
<evidence type="ECO:0000256" key="1">
    <source>
        <dbReference type="ARBA" id="ARBA00004571"/>
    </source>
</evidence>
<evidence type="ECO:0000313" key="10">
    <source>
        <dbReference type="EMBL" id="MET7001373.1"/>
    </source>
</evidence>
<accession>A0ABV2TEB0</accession>
<evidence type="ECO:0000313" key="11">
    <source>
        <dbReference type="Proteomes" id="UP001549749"/>
    </source>
</evidence>
<dbReference type="NCBIfam" id="TIGR04056">
    <property type="entry name" value="OMP_RagA_SusC"/>
    <property type="match status" value="1"/>
</dbReference>
<dbReference type="PROSITE" id="PS52016">
    <property type="entry name" value="TONB_DEPENDENT_REC_3"/>
    <property type="match status" value="1"/>
</dbReference>
<dbReference type="EMBL" id="JBEXAC010000003">
    <property type="protein sequence ID" value="MET7001373.1"/>
    <property type="molecule type" value="Genomic_DNA"/>
</dbReference>
<reference evidence="10 11" key="1">
    <citation type="submission" date="2024-06" db="EMBL/GenBank/DDBJ databases">
        <title>Chitinophaga defluvii sp. nov., isolated from municipal sewage.</title>
        <authorList>
            <person name="Zhang L."/>
        </authorList>
    </citation>
    <scope>NUCLEOTIDE SEQUENCE [LARGE SCALE GENOMIC DNA]</scope>
    <source>
        <strain evidence="10 11">H8</strain>
    </source>
</reference>
<dbReference type="SUPFAM" id="SSF56935">
    <property type="entry name" value="Porins"/>
    <property type="match status" value="1"/>
</dbReference>
<dbReference type="Gene3D" id="2.170.130.10">
    <property type="entry name" value="TonB-dependent receptor, plug domain"/>
    <property type="match status" value="1"/>
</dbReference>
<keyword evidence="2 7" id="KW-0813">Transport</keyword>
<organism evidence="10 11">
    <name type="scientific">Chitinophaga defluvii</name>
    <dbReference type="NCBI Taxonomy" id="3163343"/>
    <lineage>
        <taxon>Bacteria</taxon>
        <taxon>Pseudomonadati</taxon>
        <taxon>Bacteroidota</taxon>
        <taxon>Chitinophagia</taxon>
        <taxon>Chitinophagales</taxon>
        <taxon>Chitinophagaceae</taxon>
        <taxon>Chitinophaga</taxon>
    </lineage>
</organism>
<dbReference type="InterPro" id="IPR012910">
    <property type="entry name" value="Plug_dom"/>
</dbReference>
<dbReference type="Pfam" id="PF13715">
    <property type="entry name" value="CarbopepD_reg_2"/>
    <property type="match status" value="1"/>
</dbReference>
<keyword evidence="10" id="KW-0675">Receptor</keyword>
<evidence type="ECO:0000256" key="5">
    <source>
        <dbReference type="ARBA" id="ARBA00023136"/>
    </source>
</evidence>
<comment type="caution">
    <text evidence="10">The sequence shown here is derived from an EMBL/GenBank/DDBJ whole genome shotgun (WGS) entry which is preliminary data.</text>
</comment>
<dbReference type="Pfam" id="PF07715">
    <property type="entry name" value="Plug"/>
    <property type="match status" value="1"/>
</dbReference>
<keyword evidence="5 7" id="KW-0472">Membrane</keyword>
<gene>
    <name evidence="10" type="ORF">ABR189_28585</name>
</gene>
<dbReference type="InterPro" id="IPR011662">
    <property type="entry name" value="Secretin/TonB_short_N"/>
</dbReference>
<feature type="domain" description="TonB-dependent receptor plug" evidence="9">
    <location>
        <begin position="226"/>
        <end position="333"/>
    </location>
</feature>
<dbReference type="RefSeq" id="WP_354663942.1">
    <property type="nucleotide sequence ID" value="NZ_JBEXAC010000003.1"/>
</dbReference>
<comment type="similarity">
    <text evidence="7">Belongs to the TonB-dependent receptor family.</text>
</comment>
<evidence type="ECO:0000256" key="7">
    <source>
        <dbReference type="PROSITE-ProRule" id="PRU01360"/>
    </source>
</evidence>
<evidence type="ECO:0000256" key="6">
    <source>
        <dbReference type="ARBA" id="ARBA00023237"/>
    </source>
</evidence>
<dbReference type="InterPro" id="IPR023996">
    <property type="entry name" value="TonB-dep_OMP_SusC/RagA"/>
</dbReference>
<evidence type="ECO:0000256" key="3">
    <source>
        <dbReference type="ARBA" id="ARBA00022452"/>
    </source>
</evidence>
<name>A0ABV2TEB0_9BACT</name>
<dbReference type="SUPFAM" id="SSF49464">
    <property type="entry name" value="Carboxypeptidase regulatory domain-like"/>
    <property type="match status" value="1"/>
</dbReference>
<protein>
    <submittedName>
        <fullName evidence="10">TonB-dependent receptor</fullName>
    </submittedName>
</protein>
<comment type="subcellular location">
    <subcellularLocation>
        <location evidence="1 7">Cell outer membrane</location>
        <topology evidence="1 7">Multi-pass membrane protein</topology>
    </subcellularLocation>
</comment>
<dbReference type="Gene3D" id="3.55.50.30">
    <property type="match status" value="1"/>
</dbReference>
<sequence length="1131" mass="123667">MNLKILLKEGKPLRYACPLSTKALLIMKVAFLFILIPLLQVSARSYSQTVTISFQHASLDQIFKEIRKQTGYKFFYTEEQLAGTHNVSATFTATPLQKVLEQCFREQPVAYSILKNTVVVRRKKIENKSEIPAQVRITGTVTDASTGKPLPGVSVQVKGTSTGVATNEQGGFTLTVADGAVLVISYLGYLKKEVTVNGQTVINVSLELANESLDQVVVVGYGMQSKAKVIGAVSQVAGKDVNNRAVPQLSQALTGQVPGVTIVQRTGQPGVNGNSIQIRGIGSFGGSPDALILVDGIPVNNLNNIDPNDVESISVLKDASAAAIYGARAANGVILVTTKTSKSGDKTKVSYNGYVGTQRATAYPDFVDSWEYATMMNEAVPGSYTPEQIQKYRDGSDPDNYPNAKYTDLVFKKSTLQTGHNISLSNAGKNTQYLLSFGYLYQNGIVMKNDFNRYNVRLNMTSNINSRLKLTTRLTAVQTNDKQPAPPATLDFNDMITIISQVIRVPPVFANKLSNGDWGLGVASKGTPVSYLDNASFYKKRTTDLSANLRLDWNVTDDLKLSAIGGYTQLAGSGQRFLSLQRLNANVTIGPANLIQFNDATTYKTLQQLAEYHKRFGNHDITVLAGHSFESSYRDTATLSRSGFPSNDLTQINAGSINGQTNNGTASEWALNSYFGRVQYSFDNKYLLEGSIRYDGSSRFPLSLRYAAFPSVAAGWRLGQERFIADNIKWIDELKVKASYGVLGNQNIGNYPYQNILVANSNTSYPFGGTIMTGAARTTLTDSTIHWESTRTTDAGMEVSVLNKLFTFSATYFDKYTYNILVAPVGSVSNVLGFLVGAQNSAKLKNSGWEFTVGHQRSIGQVAYSINANLSIINNKVIDLGVGNIKQPNGLTGNGNNLFIGYPMGAYYGLVADGLFTSQADIDAYASQTAVNPNPHPGDIRYKDISGPDGVPDGKVDAIYDRTVLGSTIPRYIYGINLGANYKNFDLSVLLQGVADVKGRLEGFAGYAFYGNGNIQRWQVDGRWRADAPDANATYPRLEQLSSLGSPNTSQISSYWLRNASYLRIKNVQLGYNLPEHLLQKCKIQHLRIYASGENLFTFNKYPKGWDPEINTNGYYYPILANYTIGVNVNF</sequence>